<proteinExistence type="predicted"/>
<accession>A0A438GL15</accession>
<dbReference type="PROSITE" id="PS50297">
    <property type="entry name" value="ANK_REP_REGION"/>
    <property type="match status" value="2"/>
</dbReference>
<evidence type="ECO:0000256" key="1">
    <source>
        <dbReference type="ARBA" id="ARBA00004141"/>
    </source>
</evidence>
<feature type="transmembrane region" description="Helical" evidence="8">
    <location>
        <begin position="348"/>
        <end position="369"/>
    </location>
</feature>
<dbReference type="SMART" id="SM00248">
    <property type="entry name" value="ANK"/>
    <property type="match status" value="3"/>
</dbReference>
<dbReference type="Pfam" id="PF13962">
    <property type="entry name" value="PGG"/>
    <property type="match status" value="1"/>
</dbReference>
<comment type="caution">
    <text evidence="10">The sequence shown here is derived from an EMBL/GenBank/DDBJ whole genome shotgun (WGS) entry which is preliminary data.</text>
</comment>
<comment type="subcellular location">
    <subcellularLocation>
        <location evidence="1">Membrane</location>
        <topology evidence="1">Multi-pass membrane protein</topology>
    </subcellularLocation>
</comment>
<dbReference type="PANTHER" id="PTHR24186:SF53">
    <property type="entry name" value="PGG DOMAIN-CONTAINING PROTEIN"/>
    <property type="match status" value="1"/>
</dbReference>
<evidence type="ECO:0000256" key="4">
    <source>
        <dbReference type="ARBA" id="ARBA00022989"/>
    </source>
</evidence>
<dbReference type="Gene3D" id="1.25.40.20">
    <property type="entry name" value="Ankyrin repeat-containing domain"/>
    <property type="match status" value="1"/>
</dbReference>
<dbReference type="PROSITE" id="PS50088">
    <property type="entry name" value="ANK_REPEAT"/>
    <property type="match status" value="2"/>
</dbReference>
<organism evidence="10 11">
    <name type="scientific">Vitis vinifera</name>
    <name type="common">Grape</name>
    <dbReference type="NCBI Taxonomy" id="29760"/>
    <lineage>
        <taxon>Eukaryota</taxon>
        <taxon>Viridiplantae</taxon>
        <taxon>Streptophyta</taxon>
        <taxon>Embryophyta</taxon>
        <taxon>Tracheophyta</taxon>
        <taxon>Spermatophyta</taxon>
        <taxon>Magnoliopsida</taxon>
        <taxon>eudicotyledons</taxon>
        <taxon>Gunneridae</taxon>
        <taxon>Pentapetalae</taxon>
        <taxon>rosids</taxon>
        <taxon>Vitales</taxon>
        <taxon>Vitaceae</taxon>
        <taxon>Viteae</taxon>
        <taxon>Vitis</taxon>
    </lineage>
</organism>
<keyword evidence="2 8" id="KW-0812">Transmembrane</keyword>
<sequence length="403" mass="44136">MVNQSSSESHNLNLETFSSRIEMSNQIAANGQTEITHMDADLCEALSHSCSPLLQKPNLKDDTPLHLAAREEHGAVVRALLDAAKALHLEIESGIVKSLIEEDPEFIHGANTTGHTPLYMTTEKGYGDLVGIIIGNTRASPSHSGIMGRTALHASVIREDQDKSSDKSVTYLAIKDSKKTALHFAANRHHIETVKLLLSHSADCFSSMDNTVDKMALDDDKLTTLDILSRANIKLGQKFGAELVKQLEEWKKVVVGPFSWQGTINKDEENSSTSCKTRQDNGAGFTLPGGYNDNDGMTILTKKAAFKAFVVADTIAVTLSVSPAFVYFPILSHRNEELIGEHLTPEAFLTMFGMGAMVVAFMTGIYAVLPLSSGLPIVTCIICCFFLLAFYFVFRQLRKAIRQ</sequence>
<feature type="transmembrane region" description="Helical" evidence="8">
    <location>
        <begin position="375"/>
        <end position="394"/>
    </location>
</feature>
<dbReference type="AlphaFoldDB" id="A0A438GL15"/>
<keyword evidence="5 7" id="KW-0040">ANK repeat</keyword>
<evidence type="ECO:0000256" key="3">
    <source>
        <dbReference type="ARBA" id="ARBA00022737"/>
    </source>
</evidence>
<protein>
    <recommendedName>
        <fullName evidence="9">PGG domain-containing protein</fullName>
    </recommendedName>
</protein>
<evidence type="ECO:0000256" key="2">
    <source>
        <dbReference type="ARBA" id="ARBA00022692"/>
    </source>
</evidence>
<dbReference type="InterPro" id="IPR036770">
    <property type="entry name" value="Ankyrin_rpt-contain_sf"/>
</dbReference>
<feature type="repeat" description="ANK" evidence="7">
    <location>
        <begin position="177"/>
        <end position="203"/>
    </location>
</feature>
<evidence type="ECO:0000256" key="8">
    <source>
        <dbReference type="SAM" id="Phobius"/>
    </source>
</evidence>
<feature type="domain" description="PGG" evidence="9">
    <location>
        <begin position="283"/>
        <end position="368"/>
    </location>
</feature>
<evidence type="ECO:0000313" key="11">
    <source>
        <dbReference type="Proteomes" id="UP000288805"/>
    </source>
</evidence>
<dbReference type="GO" id="GO:0016020">
    <property type="term" value="C:membrane"/>
    <property type="evidence" value="ECO:0007669"/>
    <property type="project" value="UniProtKB-SubCell"/>
</dbReference>
<feature type="repeat" description="ANK" evidence="7">
    <location>
        <begin position="60"/>
        <end position="92"/>
    </location>
</feature>
<keyword evidence="4 8" id="KW-1133">Transmembrane helix</keyword>
<dbReference type="Proteomes" id="UP000288805">
    <property type="component" value="Unassembled WGS sequence"/>
</dbReference>
<dbReference type="InterPro" id="IPR002110">
    <property type="entry name" value="Ankyrin_rpt"/>
</dbReference>
<evidence type="ECO:0000256" key="7">
    <source>
        <dbReference type="PROSITE-ProRule" id="PRU00023"/>
    </source>
</evidence>
<evidence type="ECO:0000256" key="5">
    <source>
        <dbReference type="ARBA" id="ARBA00023043"/>
    </source>
</evidence>
<evidence type="ECO:0000313" key="10">
    <source>
        <dbReference type="EMBL" id="RVW72887.1"/>
    </source>
</evidence>
<dbReference type="SUPFAM" id="SSF48403">
    <property type="entry name" value="Ankyrin repeat"/>
    <property type="match status" value="1"/>
</dbReference>
<dbReference type="InterPro" id="IPR026961">
    <property type="entry name" value="PGG_dom"/>
</dbReference>
<keyword evidence="6 8" id="KW-0472">Membrane</keyword>
<dbReference type="Pfam" id="PF00023">
    <property type="entry name" value="Ank"/>
    <property type="match status" value="2"/>
</dbReference>
<evidence type="ECO:0000256" key="6">
    <source>
        <dbReference type="ARBA" id="ARBA00023136"/>
    </source>
</evidence>
<reference evidence="10 11" key="1">
    <citation type="journal article" date="2018" name="PLoS Genet.">
        <title>Population sequencing reveals clonal diversity and ancestral inbreeding in the grapevine cultivar Chardonnay.</title>
        <authorList>
            <person name="Roach M.J."/>
            <person name="Johnson D.L."/>
            <person name="Bohlmann J."/>
            <person name="van Vuuren H.J."/>
            <person name="Jones S.J."/>
            <person name="Pretorius I.S."/>
            <person name="Schmidt S.A."/>
            <person name="Borneman A.R."/>
        </authorList>
    </citation>
    <scope>NUCLEOTIDE SEQUENCE [LARGE SCALE GENOMIC DNA]</scope>
    <source>
        <strain evidence="11">cv. Chardonnay</strain>
        <tissue evidence="10">Leaf</tissue>
    </source>
</reference>
<feature type="transmembrane region" description="Helical" evidence="8">
    <location>
        <begin position="308"/>
        <end position="328"/>
    </location>
</feature>
<keyword evidence="3" id="KW-0677">Repeat</keyword>
<name>A0A438GL15_VITVI</name>
<evidence type="ECO:0000259" key="9">
    <source>
        <dbReference type="Pfam" id="PF13962"/>
    </source>
</evidence>
<dbReference type="PANTHER" id="PTHR24186">
    <property type="entry name" value="PROTEIN PHOSPHATASE 1 REGULATORY SUBUNIT"/>
    <property type="match status" value="1"/>
</dbReference>
<dbReference type="EMBL" id="QGNW01000405">
    <property type="protein sequence ID" value="RVW72887.1"/>
    <property type="molecule type" value="Genomic_DNA"/>
</dbReference>
<gene>
    <name evidence="10" type="ORF">CK203_057197</name>
</gene>